<dbReference type="InterPro" id="IPR007441">
    <property type="entry name" value="EutH"/>
</dbReference>
<sequence length="406" mass="42561">MEIIGTVIIYIIMACAVIGAFAYIRDPESGLGKEFQEGLYSIGPIFVPVAGIMAAIPYLSQFVSTVVGPLFAMIGADPAIAATTIIAIDMGGYQLADVLAQSREAWIIASIVGYMAGATIIFSIPVGLSMLKKSDHPYMALGIMSGILSIPIGVFISAMLIMLGDVQVRPDIAATGDATLSLALDIGSILRNLAPLAIFCVAIAAGLRFAPNAMINGFLWFGRIMYAGITLVLVFSIVEYFTGIFSTVLGGWGFDPIIADEADQFRALEIAGYIGIMLSGAFPMVYMVTKYLAGPMETMGNAIGVSPRGAAGLLAAAANVLAMYRLIGDMPARDKVLVIAFCVCAAFSFGDHLAFAANFQPSIILPLLVGKLGGGICGFIIALWLSVPKAREIEAGQIATMAAQKA</sequence>
<dbReference type="AlphaFoldDB" id="A0A4P8EDC6"/>
<evidence type="ECO:0000256" key="1">
    <source>
        <dbReference type="SAM" id="Phobius"/>
    </source>
</evidence>
<dbReference type="GO" id="GO:0034228">
    <property type="term" value="F:ethanolamine transmembrane transporter activity"/>
    <property type="evidence" value="ECO:0007669"/>
    <property type="project" value="InterPro"/>
</dbReference>
<dbReference type="PIRSF" id="PIRSF019466">
    <property type="entry name" value="EutH"/>
    <property type="match status" value="1"/>
</dbReference>
<dbReference type="OrthoDB" id="9778282at2"/>
<dbReference type="Pfam" id="PF04346">
    <property type="entry name" value="EutH"/>
    <property type="match status" value="1"/>
</dbReference>
<keyword evidence="1" id="KW-0812">Transmembrane</keyword>
<dbReference type="PANTHER" id="PTHR40089">
    <property type="entry name" value="ETHANOLAMINE UTILIZATION PROTEIN EUTH"/>
    <property type="match status" value="1"/>
</dbReference>
<gene>
    <name evidence="2" type="primary">eutH</name>
    <name evidence="2" type="ORF">EOK75_02400</name>
</gene>
<dbReference type="RefSeq" id="WP_137192408.1">
    <property type="nucleotide sequence ID" value="NZ_CP039964.1"/>
</dbReference>
<feature type="transmembrane region" description="Helical" evidence="1">
    <location>
        <begin position="71"/>
        <end position="93"/>
    </location>
</feature>
<feature type="transmembrane region" description="Helical" evidence="1">
    <location>
        <begin position="140"/>
        <end position="163"/>
    </location>
</feature>
<dbReference type="PANTHER" id="PTHR40089:SF1">
    <property type="entry name" value="ETHANOLAMINE PERMEASE EUTH-RELATED"/>
    <property type="match status" value="1"/>
</dbReference>
<feature type="transmembrane region" description="Helical" evidence="1">
    <location>
        <begin position="105"/>
        <end position="128"/>
    </location>
</feature>
<keyword evidence="1" id="KW-1133">Transmembrane helix</keyword>
<feature type="transmembrane region" description="Helical" evidence="1">
    <location>
        <begin position="189"/>
        <end position="210"/>
    </location>
</feature>
<organism evidence="2 3">
    <name type="scientific">Pseudorhodobacter turbinis</name>
    <dbReference type="NCBI Taxonomy" id="2500533"/>
    <lineage>
        <taxon>Bacteria</taxon>
        <taxon>Pseudomonadati</taxon>
        <taxon>Pseudomonadota</taxon>
        <taxon>Alphaproteobacteria</taxon>
        <taxon>Rhodobacterales</taxon>
        <taxon>Paracoccaceae</taxon>
        <taxon>Pseudorhodobacter</taxon>
    </lineage>
</organism>
<proteinExistence type="predicted"/>
<protein>
    <submittedName>
        <fullName evidence="2">Ethanolamine utilization protein EutH</fullName>
    </submittedName>
</protein>
<feature type="transmembrane region" description="Helical" evidence="1">
    <location>
        <begin position="336"/>
        <end position="357"/>
    </location>
</feature>
<feature type="transmembrane region" description="Helical" evidence="1">
    <location>
        <begin position="39"/>
        <end position="59"/>
    </location>
</feature>
<keyword evidence="3" id="KW-1185">Reference proteome</keyword>
<feature type="transmembrane region" description="Helical" evidence="1">
    <location>
        <begin position="270"/>
        <end position="289"/>
    </location>
</feature>
<dbReference type="GO" id="GO:0005886">
    <property type="term" value="C:plasma membrane"/>
    <property type="evidence" value="ECO:0007669"/>
    <property type="project" value="TreeGrafter"/>
</dbReference>
<feature type="transmembrane region" description="Helical" evidence="1">
    <location>
        <begin position="309"/>
        <end position="327"/>
    </location>
</feature>
<feature type="transmembrane region" description="Helical" evidence="1">
    <location>
        <begin position="363"/>
        <end position="385"/>
    </location>
</feature>
<accession>A0A4P8EDC6</accession>
<reference evidence="2 3" key="1">
    <citation type="submission" date="2019-05" db="EMBL/GenBank/DDBJ databases">
        <title>Pseudorhodobacter turbinis sp. nov., isolated from the gut of the Korean turban shell.</title>
        <authorList>
            <person name="Jeong Y.-S."/>
            <person name="Kang W.-R."/>
            <person name="Bae J.-W."/>
        </authorList>
    </citation>
    <scope>NUCLEOTIDE SEQUENCE [LARGE SCALE GENOMIC DNA]</scope>
    <source>
        <strain evidence="2 3">S12M18</strain>
    </source>
</reference>
<evidence type="ECO:0000313" key="3">
    <source>
        <dbReference type="Proteomes" id="UP000298631"/>
    </source>
</evidence>
<evidence type="ECO:0000313" key="2">
    <source>
        <dbReference type="EMBL" id="QCO54738.1"/>
    </source>
</evidence>
<dbReference type="NCBIfam" id="NF011668">
    <property type="entry name" value="PRK15086.1-4"/>
    <property type="match status" value="1"/>
</dbReference>
<feature type="transmembrane region" description="Helical" evidence="1">
    <location>
        <begin position="7"/>
        <end position="24"/>
    </location>
</feature>
<keyword evidence="1" id="KW-0472">Membrane</keyword>
<dbReference type="KEGG" id="pseb:EOK75_02400"/>
<name>A0A4P8EDC6_9RHOB</name>
<dbReference type="Proteomes" id="UP000298631">
    <property type="component" value="Chromosome"/>
</dbReference>
<dbReference type="EMBL" id="CP039964">
    <property type="protein sequence ID" value="QCO54738.1"/>
    <property type="molecule type" value="Genomic_DNA"/>
</dbReference>